<evidence type="ECO:0000256" key="1">
    <source>
        <dbReference type="SAM" id="MobiDB-lite"/>
    </source>
</evidence>
<feature type="region of interest" description="Disordered" evidence="1">
    <location>
        <begin position="1"/>
        <end position="34"/>
    </location>
</feature>
<proteinExistence type="predicted"/>
<keyword evidence="3" id="KW-1185">Reference proteome</keyword>
<organism evidence="2 3">
    <name type="scientific">Streptomyces humidus</name>
    <dbReference type="NCBI Taxonomy" id="52259"/>
    <lineage>
        <taxon>Bacteria</taxon>
        <taxon>Bacillati</taxon>
        <taxon>Actinomycetota</taxon>
        <taxon>Actinomycetes</taxon>
        <taxon>Kitasatosporales</taxon>
        <taxon>Streptomycetaceae</taxon>
        <taxon>Streptomyces</taxon>
    </lineage>
</organism>
<dbReference type="AlphaFoldDB" id="A0A918L3W5"/>
<comment type="caution">
    <text evidence="2">The sequence shown here is derived from an EMBL/GenBank/DDBJ whole genome shotgun (WGS) entry which is preliminary data.</text>
</comment>
<evidence type="ECO:0000313" key="2">
    <source>
        <dbReference type="EMBL" id="GGR96263.1"/>
    </source>
</evidence>
<feature type="region of interest" description="Disordered" evidence="1">
    <location>
        <begin position="55"/>
        <end position="125"/>
    </location>
</feature>
<gene>
    <name evidence="2" type="ORF">GCM10010269_38830</name>
</gene>
<reference evidence="2" key="1">
    <citation type="journal article" date="2014" name="Int. J. Syst. Evol. Microbiol.">
        <title>Complete genome sequence of Corynebacterium casei LMG S-19264T (=DSM 44701T), isolated from a smear-ripened cheese.</title>
        <authorList>
            <consortium name="US DOE Joint Genome Institute (JGI-PGF)"/>
            <person name="Walter F."/>
            <person name="Albersmeier A."/>
            <person name="Kalinowski J."/>
            <person name="Ruckert C."/>
        </authorList>
    </citation>
    <scope>NUCLEOTIDE SEQUENCE</scope>
    <source>
        <strain evidence="2">JCM 4386</strain>
    </source>
</reference>
<dbReference type="Proteomes" id="UP000606194">
    <property type="component" value="Unassembled WGS sequence"/>
</dbReference>
<reference evidence="2" key="2">
    <citation type="submission" date="2020-09" db="EMBL/GenBank/DDBJ databases">
        <authorList>
            <person name="Sun Q."/>
            <person name="Ohkuma M."/>
        </authorList>
    </citation>
    <scope>NUCLEOTIDE SEQUENCE</scope>
    <source>
        <strain evidence="2">JCM 4386</strain>
    </source>
</reference>
<accession>A0A918L3W5</accession>
<feature type="compositionally biased region" description="Basic and acidic residues" evidence="1">
    <location>
        <begin position="89"/>
        <end position="98"/>
    </location>
</feature>
<sequence>MLSVLSGPGTRGRRSPPGRSATGDSPEAPAGAFGLCRAPSADDAALCGAGLRARGVPAATVPGPGPRLHRIERPPTTPDEPDMPDVPDDGQRDQKRETAPTVVVAGRPHTGPRPAPVRGQLSRRA</sequence>
<protein>
    <submittedName>
        <fullName evidence="2">Uncharacterized protein</fullName>
    </submittedName>
</protein>
<feature type="compositionally biased region" description="Acidic residues" evidence="1">
    <location>
        <begin position="79"/>
        <end position="88"/>
    </location>
</feature>
<dbReference type="EMBL" id="BMTL01000015">
    <property type="protein sequence ID" value="GGR96263.1"/>
    <property type="molecule type" value="Genomic_DNA"/>
</dbReference>
<evidence type="ECO:0000313" key="3">
    <source>
        <dbReference type="Proteomes" id="UP000606194"/>
    </source>
</evidence>
<name>A0A918L3W5_9ACTN</name>